<name>A0A1H3S0L7_9MICO</name>
<evidence type="ECO:0000313" key="4">
    <source>
        <dbReference type="Proteomes" id="UP000198891"/>
    </source>
</evidence>
<evidence type="ECO:0000259" key="2">
    <source>
        <dbReference type="Pfam" id="PF13454"/>
    </source>
</evidence>
<dbReference type="InterPro" id="IPR052189">
    <property type="entry name" value="L-asp_N-monooxygenase_NS-form"/>
</dbReference>
<dbReference type="AlphaFoldDB" id="A0A1H3S0L7"/>
<evidence type="ECO:0000256" key="1">
    <source>
        <dbReference type="SAM" id="MobiDB-lite"/>
    </source>
</evidence>
<dbReference type="Pfam" id="PF13454">
    <property type="entry name" value="NAD_binding_9"/>
    <property type="match status" value="1"/>
</dbReference>
<dbReference type="STRING" id="381665.SAMN05216554_3174"/>
<feature type="domain" description="FAD-dependent urate hydroxylase HpyO/Asp monooxygenase CreE-like FAD/NAD(P)-binding" evidence="2">
    <location>
        <begin position="20"/>
        <end position="203"/>
    </location>
</feature>
<dbReference type="RefSeq" id="WP_175494295.1">
    <property type="nucleotide sequence ID" value="NZ_FNPZ01000003.1"/>
</dbReference>
<feature type="region of interest" description="Disordered" evidence="1">
    <location>
        <begin position="390"/>
        <end position="419"/>
    </location>
</feature>
<organism evidence="3 4">
    <name type="scientific">Herbiconiux ginsengi</name>
    <dbReference type="NCBI Taxonomy" id="381665"/>
    <lineage>
        <taxon>Bacteria</taxon>
        <taxon>Bacillati</taxon>
        <taxon>Actinomycetota</taxon>
        <taxon>Actinomycetes</taxon>
        <taxon>Micrococcales</taxon>
        <taxon>Microbacteriaceae</taxon>
        <taxon>Herbiconiux</taxon>
    </lineage>
</organism>
<dbReference type="PANTHER" id="PTHR40254">
    <property type="entry name" value="BLR0577 PROTEIN"/>
    <property type="match status" value="1"/>
</dbReference>
<dbReference type="InterPro" id="IPR038732">
    <property type="entry name" value="HpyO/CreE_NAD-binding"/>
</dbReference>
<protein>
    <submittedName>
        <fullName evidence="3">FAD-NAD(P)-binding</fullName>
    </submittedName>
</protein>
<dbReference type="EMBL" id="FNPZ01000003">
    <property type="protein sequence ID" value="SDZ30709.1"/>
    <property type="molecule type" value="Genomic_DNA"/>
</dbReference>
<reference evidence="3 4" key="1">
    <citation type="submission" date="2016-10" db="EMBL/GenBank/DDBJ databases">
        <authorList>
            <person name="de Groot N.N."/>
        </authorList>
    </citation>
    <scope>NUCLEOTIDE SEQUENCE [LARGE SCALE GENOMIC DNA]</scope>
    <source>
        <strain evidence="3 4">CGMCC 4.3491</strain>
    </source>
</reference>
<sequence length="716" mass="78423">MTASFPPSFTASSRTPVSLAVIGAGPRGVGVLERIAANLGELWSDGTPLLVHLVDPHPAGPGRIWRHDQSPLLKLNSMAADVTMFTDECSTIDGPVRPGPSLVEWAEQVRSGVIRIPPTDLDDALRSELLHLAPASFPTRRLQSLYLRWFHRETLAQLPDTVEVREHRARARSVQETRDGRQRVLLEGGEALTVDLVLYSLGHTGADPEPEHARLIDFAARRELYYLPPAFTADADTRAIAPGQRVLVRGFGLAAVDLIVLLTEGRGGRFVREGAGDGTGPLRYEPSGREPRIVVGSRRGVPYHSKIGSTLVGEAPVARFFTPAIAAALEAERDTLDFASDVWPLIAQEMLWGYYRELFTGHPERVSLGWAEFAARFEVLDPRASILAEASATGPAQASAPSRSQGHARPDLGDPDDEARVRRDATALTALIETSVIDEIDRVFLPALDRPLHGARFDDAEGLQRAVREYIERDLRLRTLPEHSATLGLFIALLTALFAFAELIPSPKWTARSRVRDINGWWLGWFSFIASGPPAHRLEELLALSEAGVVEFLGGEMWLEADEENGCFRAGSANLDRVVTATALVDARLPDTSIARSDNELLRALVASGTGLEEIARDADFSSPTGRLAVRPADRRVLHGTEHPSDRSYAIGPYTNSPFVGAFSRPRTNAVAFRENDRVARALLQHAAEIAAEREALPLPGRFSDQLWNEFVAQPR</sequence>
<keyword evidence="4" id="KW-1185">Reference proteome</keyword>
<dbReference type="Proteomes" id="UP000198891">
    <property type="component" value="Unassembled WGS sequence"/>
</dbReference>
<evidence type="ECO:0000313" key="3">
    <source>
        <dbReference type="EMBL" id="SDZ30709.1"/>
    </source>
</evidence>
<proteinExistence type="predicted"/>
<dbReference type="SUPFAM" id="SSF51971">
    <property type="entry name" value="Nucleotide-binding domain"/>
    <property type="match status" value="1"/>
</dbReference>
<feature type="compositionally biased region" description="Polar residues" evidence="1">
    <location>
        <begin position="394"/>
        <end position="405"/>
    </location>
</feature>
<feature type="compositionally biased region" description="Basic and acidic residues" evidence="1">
    <location>
        <begin position="408"/>
        <end position="419"/>
    </location>
</feature>
<accession>A0A1H3S0L7</accession>
<dbReference type="PANTHER" id="PTHR40254:SF1">
    <property type="entry name" value="BLR0577 PROTEIN"/>
    <property type="match status" value="1"/>
</dbReference>
<gene>
    <name evidence="3" type="ORF">SAMN05216554_3174</name>
</gene>